<name>A0ABD1UVA4_9LAMI</name>
<dbReference type="AlphaFoldDB" id="A0ABD1UVA4"/>
<evidence type="ECO:0000259" key="1">
    <source>
        <dbReference type="Pfam" id="PF04195"/>
    </source>
</evidence>
<accession>A0ABD1UVA4</accession>
<dbReference type="EMBL" id="JBFOLJ010000006">
    <property type="protein sequence ID" value="KAL2528861.1"/>
    <property type="molecule type" value="Genomic_DNA"/>
</dbReference>
<organism evidence="2 3">
    <name type="scientific">Forsythia ovata</name>
    <dbReference type="NCBI Taxonomy" id="205694"/>
    <lineage>
        <taxon>Eukaryota</taxon>
        <taxon>Viridiplantae</taxon>
        <taxon>Streptophyta</taxon>
        <taxon>Embryophyta</taxon>
        <taxon>Tracheophyta</taxon>
        <taxon>Spermatophyta</taxon>
        <taxon>Magnoliopsida</taxon>
        <taxon>eudicotyledons</taxon>
        <taxon>Gunneridae</taxon>
        <taxon>Pentapetalae</taxon>
        <taxon>asterids</taxon>
        <taxon>lamiids</taxon>
        <taxon>Lamiales</taxon>
        <taxon>Oleaceae</taxon>
        <taxon>Forsythieae</taxon>
        <taxon>Forsythia</taxon>
    </lineage>
</organism>
<dbReference type="Pfam" id="PF04195">
    <property type="entry name" value="Transposase_28"/>
    <property type="match status" value="1"/>
</dbReference>
<gene>
    <name evidence="2" type="ORF">Fot_21462</name>
</gene>
<dbReference type="Proteomes" id="UP001604277">
    <property type="component" value="Unassembled WGS sequence"/>
</dbReference>
<proteinExistence type="predicted"/>
<sequence>MDLVEGWVEYVKELSRGHEDPEAGPKDWACSEYPSELSIHDFTKLRDQYRIPKSVRLIYPNKIDRLCSPVEGYVAIMSDVLAYGMRFLLHPFFRAILRSYNLCPYQLSPNFWT</sequence>
<evidence type="ECO:0000313" key="2">
    <source>
        <dbReference type="EMBL" id="KAL2528861.1"/>
    </source>
</evidence>
<keyword evidence="3" id="KW-1185">Reference proteome</keyword>
<comment type="caution">
    <text evidence="2">The sequence shown here is derived from an EMBL/GenBank/DDBJ whole genome shotgun (WGS) entry which is preliminary data.</text>
</comment>
<reference evidence="3" key="1">
    <citation type="submission" date="2024-07" db="EMBL/GenBank/DDBJ databases">
        <title>Two chromosome-level genome assemblies of Korean endemic species Abeliophyllum distichum and Forsythia ovata (Oleaceae).</title>
        <authorList>
            <person name="Jang H."/>
        </authorList>
    </citation>
    <scope>NUCLEOTIDE SEQUENCE [LARGE SCALE GENOMIC DNA]</scope>
</reference>
<evidence type="ECO:0000313" key="3">
    <source>
        <dbReference type="Proteomes" id="UP001604277"/>
    </source>
</evidence>
<feature type="domain" description="Transposase (putative) gypsy type" evidence="1">
    <location>
        <begin position="76"/>
        <end position="113"/>
    </location>
</feature>
<protein>
    <recommendedName>
        <fullName evidence="1">Transposase (putative) gypsy type domain-containing protein</fullName>
    </recommendedName>
</protein>
<dbReference type="InterPro" id="IPR007321">
    <property type="entry name" value="Transposase_28"/>
</dbReference>